<feature type="region of interest" description="Disordered" evidence="1">
    <location>
        <begin position="23"/>
        <end position="61"/>
    </location>
</feature>
<dbReference type="EMBL" id="CP017839">
    <property type="protein sequence ID" value="APB01758.1"/>
    <property type="molecule type" value="Genomic_DNA"/>
</dbReference>
<evidence type="ECO:0008006" key="5">
    <source>
        <dbReference type="Google" id="ProtNLM"/>
    </source>
</evidence>
<keyword evidence="2" id="KW-0732">Signal</keyword>
<protein>
    <recommendedName>
        <fullName evidence="5">Peptidase C39-like domain-containing protein</fullName>
    </recommendedName>
</protein>
<evidence type="ECO:0000256" key="1">
    <source>
        <dbReference type="SAM" id="MobiDB-lite"/>
    </source>
</evidence>
<name>A0ABC8B6K1_9NOCA</name>
<dbReference type="InterPro" id="IPR022118">
    <property type="entry name" value="Peptidase_C70_AvrRpt2"/>
</dbReference>
<sequence length="229" mass="24337">MTKAFCVAAIAAFSAASGAAAAAQPPAAPVPPSQSIGHRPQGVRPTLGIPQPPEAGSEIPGARTLPFGQQVQQRDEWCWAATGASIEAFLGNPISQNGFCLAAHNMLPVGECPNNPADLAMVAHGYAQTGFDAQISRAFTQLSSVQQQIDANQPIETNIQWTDGNGGHNHVIFGYDTEAQTITYGDPWPTSERYVTRSFSSYQHNAEFNWFGQVYNIKKTAPAGTGSYG</sequence>
<organism evidence="3 4">
    <name type="scientific">Nocardia seriolae</name>
    <dbReference type="NCBI Taxonomy" id="37332"/>
    <lineage>
        <taxon>Bacteria</taxon>
        <taxon>Bacillati</taxon>
        <taxon>Actinomycetota</taxon>
        <taxon>Actinomycetes</taxon>
        <taxon>Mycobacteriales</taxon>
        <taxon>Nocardiaceae</taxon>
        <taxon>Nocardia</taxon>
    </lineage>
</organism>
<dbReference type="AlphaFoldDB" id="A0ABC8B6K1"/>
<dbReference type="KEGG" id="nsr:NS506_07739"/>
<reference evidence="3 4" key="1">
    <citation type="submission" date="2016-10" db="EMBL/GenBank/DDBJ databases">
        <title>Genome sequence of Nocardia seriolae strain EM150506, isolated from Anguila japonica.</title>
        <authorList>
            <person name="Han H.-J."/>
        </authorList>
    </citation>
    <scope>NUCLEOTIDE SEQUENCE [LARGE SCALE GENOMIC DNA]</scope>
    <source>
        <strain evidence="3 4">EM150506</strain>
    </source>
</reference>
<feature type="signal peptide" evidence="2">
    <location>
        <begin position="1"/>
        <end position="22"/>
    </location>
</feature>
<gene>
    <name evidence="3" type="ORF">NS506_07739</name>
</gene>
<accession>A0ABC8B6K1</accession>
<proteinExistence type="predicted"/>
<evidence type="ECO:0000313" key="4">
    <source>
        <dbReference type="Proteomes" id="UP000180166"/>
    </source>
</evidence>
<dbReference type="Gene3D" id="3.90.70.10">
    <property type="entry name" value="Cysteine proteinases"/>
    <property type="match status" value="1"/>
</dbReference>
<dbReference type="Proteomes" id="UP000180166">
    <property type="component" value="Chromosome"/>
</dbReference>
<evidence type="ECO:0000256" key="2">
    <source>
        <dbReference type="SAM" id="SignalP"/>
    </source>
</evidence>
<evidence type="ECO:0000313" key="3">
    <source>
        <dbReference type="EMBL" id="APB01758.1"/>
    </source>
</evidence>
<feature type="chain" id="PRO_5044766745" description="Peptidase C39-like domain-containing protein" evidence="2">
    <location>
        <begin position="23"/>
        <end position="229"/>
    </location>
</feature>
<dbReference type="Pfam" id="PF12385">
    <property type="entry name" value="Peptidase_C70"/>
    <property type="match status" value="1"/>
</dbReference>
<dbReference type="RefSeq" id="WP_158660866.1">
    <property type="nucleotide sequence ID" value="NZ_CP017839.1"/>
</dbReference>